<dbReference type="OrthoDB" id="2684236at2759"/>
<proteinExistence type="predicted"/>
<gene>
    <name evidence="1" type="ORF">Asppvi_001869</name>
</gene>
<dbReference type="RefSeq" id="XP_043163337.1">
    <property type="nucleotide sequence ID" value="XM_043307402.1"/>
</dbReference>
<accession>A0A9P3EY27</accession>
<evidence type="ECO:0000313" key="1">
    <source>
        <dbReference type="EMBL" id="GIJ92591.1"/>
    </source>
</evidence>
<dbReference type="AlphaFoldDB" id="A0A9P3EY27"/>
<organism evidence="1 2">
    <name type="scientific">Aspergillus pseudoviridinutans</name>
    <dbReference type="NCBI Taxonomy" id="1517512"/>
    <lineage>
        <taxon>Eukaryota</taxon>
        <taxon>Fungi</taxon>
        <taxon>Dikarya</taxon>
        <taxon>Ascomycota</taxon>
        <taxon>Pezizomycotina</taxon>
        <taxon>Eurotiomycetes</taxon>
        <taxon>Eurotiomycetidae</taxon>
        <taxon>Eurotiales</taxon>
        <taxon>Aspergillaceae</taxon>
        <taxon>Aspergillus</taxon>
        <taxon>Aspergillus subgen. Fumigati</taxon>
    </lineage>
</organism>
<reference evidence="1 2" key="1">
    <citation type="submission" date="2018-10" db="EMBL/GenBank/DDBJ databases">
        <title>Pan-genome distribution and transcriptional activeness of fungal secondary metabolism genes in Aspergillus section Fumigati.</title>
        <authorList>
            <person name="Takahashi H."/>
            <person name="Umemura M."/>
            <person name="Ninomiya A."/>
            <person name="Kusuya Y."/>
            <person name="Urayama S."/>
            <person name="Shimizu M."/>
            <person name="Watanabe A."/>
            <person name="Kamei K."/>
            <person name="Yaguchi T."/>
            <person name="Hagiwara D."/>
        </authorList>
    </citation>
    <scope>NUCLEOTIDE SEQUENCE [LARGE SCALE GENOMIC DNA]</scope>
    <source>
        <strain evidence="1 2">IFM 55266</strain>
    </source>
</reference>
<sequence length="472" mass="54109">MTVLYTASQTELHSSSMVFNSLLASDTASDTVRKYSFPHINEDIQVPDPRIFKDIHAPAWTDSMSLPNVAQCAAHLELLQAINHIRREVLNSKYLDAILDIKPQKRTVVQGSSQETIEVKDFKFAQKRQVKWPFYLRLGVARFLVWLKKMDEVLASKENKVFELPACPPLDVLIAWHSFLLNPGFFRKYCEASGIKCMRHVVFPWDKIHQCINDQDWTFSLPSDARQNFTNLTGHEADLLAYLVSPKPEPYTYLLLAYRDSEPDNRLYLNMLDSLCREKEESPHSAFAAACHAAAYPGPYSTYLFLAIERQRAFVDKMVGYLWIRSPGVHGTLSRAITRYEYFLQLFKLRPGTTLVPTLDIDLVWHTHQCSASMYEMCTEKRAGRFINHDDTISAGVLQTQSDETSLLFRDYFGMEYHICLCWECEAIQSAVDECGDGEADFNKLANKVVEDLAAHRVIELKRRNQVGSDPQ</sequence>
<comment type="caution">
    <text evidence="1">The sequence shown here is derived from an EMBL/GenBank/DDBJ whole genome shotgun (WGS) entry which is preliminary data.</text>
</comment>
<evidence type="ECO:0000313" key="2">
    <source>
        <dbReference type="Proteomes" id="UP001043456"/>
    </source>
</evidence>
<keyword evidence="2" id="KW-1185">Reference proteome</keyword>
<dbReference type="Pfam" id="PF07173">
    <property type="entry name" value="GRDP-like"/>
    <property type="match status" value="1"/>
</dbReference>
<protein>
    <submittedName>
        <fullName evidence="1">Uncharacterized protein</fullName>
    </submittedName>
</protein>
<dbReference type="EMBL" id="BHVY01000010">
    <property type="protein sequence ID" value="GIJ92591.1"/>
    <property type="molecule type" value="Genomic_DNA"/>
</dbReference>
<dbReference type="PANTHER" id="PTHR34365:SF7">
    <property type="entry name" value="GLYCINE-RICH DOMAIN-CONTAINING PROTEIN 1"/>
    <property type="match status" value="1"/>
</dbReference>
<dbReference type="GeneID" id="67000481"/>
<dbReference type="PANTHER" id="PTHR34365">
    <property type="entry name" value="ENOLASE (DUF1399)"/>
    <property type="match status" value="1"/>
</dbReference>
<name>A0A9P3EY27_9EURO</name>
<dbReference type="Proteomes" id="UP001043456">
    <property type="component" value="Unassembled WGS sequence"/>
</dbReference>
<dbReference type="InterPro" id="IPR009836">
    <property type="entry name" value="GRDP-like"/>
</dbReference>